<feature type="transmembrane region" description="Helical" evidence="2">
    <location>
        <begin position="74"/>
        <end position="95"/>
    </location>
</feature>
<proteinExistence type="predicted"/>
<name>A0A919ER59_STRFL</name>
<dbReference type="AlphaFoldDB" id="A0A919ER59"/>
<evidence type="ECO:0000256" key="1">
    <source>
        <dbReference type="SAM" id="MobiDB-lite"/>
    </source>
</evidence>
<sequence length="279" mass="28040">MSNHEPIQGYSQPGQPPGPPPGHQPGPPPAPAYGPAYGGYGGQGGHGGPPGIPPHVPPPPGTPPGRSPSSHRGAWIGAAATLAAAVIGVVGTYLVSGNKETPQAAPPSATTAAQTPAGEDGPTTATTPQEETPTADTPSENPSGTASETPSGPPPGTVRWQGPLVIAYAEGKDLDAAPPVPSEINSDNDFAVYPFGDHMLRPDNGAKALVWEGEPKTPSHADCAGVVDTLGTSNDIALKTGLTVCGRTRDGHLVRLTVKKLDGLASATNGTFDVVVWNG</sequence>
<evidence type="ECO:0000313" key="4">
    <source>
        <dbReference type="Proteomes" id="UP000632849"/>
    </source>
</evidence>
<evidence type="ECO:0000313" key="3">
    <source>
        <dbReference type="EMBL" id="GHG15752.1"/>
    </source>
</evidence>
<dbReference type="EMBL" id="BNBE01000003">
    <property type="protein sequence ID" value="GHG15752.1"/>
    <property type="molecule type" value="Genomic_DNA"/>
</dbReference>
<keyword evidence="2" id="KW-0472">Membrane</keyword>
<reference evidence="3" key="1">
    <citation type="journal article" date="2014" name="Int. J. Syst. Evol. Microbiol.">
        <title>Complete genome sequence of Corynebacterium casei LMG S-19264T (=DSM 44701T), isolated from a smear-ripened cheese.</title>
        <authorList>
            <consortium name="US DOE Joint Genome Institute (JGI-PGF)"/>
            <person name="Walter F."/>
            <person name="Albersmeier A."/>
            <person name="Kalinowski J."/>
            <person name="Ruckert C."/>
        </authorList>
    </citation>
    <scope>NUCLEOTIDE SEQUENCE</scope>
    <source>
        <strain evidence="3">JCM 4122</strain>
    </source>
</reference>
<protein>
    <submittedName>
        <fullName evidence="3">Uncharacterized protein</fullName>
    </submittedName>
</protein>
<feature type="region of interest" description="Disordered" evidence="1">
    <location>
        <begin position="99"/>
        <end position="160"/>
    </location>
</feature>
<dbReference type="RefSeq" id="WP_190043641.1">
    <property type="nucleotide sequence ID" value="NZ_BNBE01000003.1"/>
</dbReference>
<comment type="caution">
    <text evidence="3">The sequence shown here is derived from an EMBL/GenBank/DDBJ whole genome shotgun (WGS) entry which is preliminary data.</text>
</comment>
<keyword evidence="2" id="KW-1133">Transmembrane helix</keyword>
<feature type="compositionally biased region" description="Polar residues" evidence="1">
    <location>
        <begin position="139"/>
        <end position="150"/>
    </location>
</feature>
<gene>
    <name evidence="3" type="ORF">GCM10017667_56700</name>
</gene>
<accession>A0A919ER59</accession>
<organism evidence="3 4">
    <name type="scientific">Streptomyces filamentosus</name>
    <name type="common">Streptomyces roseosporus</name>
    <dbReference type="NCBI Taxonomy" id="67294"/>
    <lineage>
        <taxon>Bacteria</taxon>
        <taxon>Bacillati</taxon>
        <taxon>Actinomycetota</taxon>
        <taxon>Actinomycetes</taxon>
        <taxon>Kitasatosporales</taxon>
        <taxon>Streptomycetaceae</taxon>
        <taxon>Streptomyces</taxon>
    </lineage>
</organism>
<feature type="compositionally biased region" description="Gly residues" evidence="1">
    <location>
        <begin position="36"/>
        <end position="49"/>
    </location>
</feature>
<keyword evidence="2" id="KW-0812">Transmembrane</keyword>
<keyword evidence="4" id="KW-1185">Reference proteome</keyword>
<feature type="compositionally biased region" description="Pro residues" evidence="1">
    <location>
        <begin position="14"/>
        <end position="32"/>
    </location>
</feature>
<feature type="region of interest" description="Disordered" evidence="1">
    <location>
        <begin position="1"/>
        <end position="72"/>
    </location>
</feature>
<reference evidence="3" key="2">
    <citation type="submission" date="2020-09" db="EMBL/GenBank/DDBJ databases">
        <authorList>
            <person name="Sun Q."/>
            <person name="Ohkuma M."/>
        </authorList>
    </citation>
    <scope>NUCLEOTIDE SEQUENCE</scope>
    <source>
        <strain evidence="3">JCM 4122</strain>
    </source>
</reference>
<dbReference type="Proteomes" id="UP000632849">
    <property type="component" value="Unassembled WGS sequence"/>
</dbReference>
<feature type="compositionally biased region" description="Low complexity" evidence="1">
    <location>
        <begin position="101"/>
        <end position="138"/>
    </location>
</feature>
<evidence type="ECO:0000256" key="2">
    <source>
        <dbReference type="SAM" id="Phobius"/>
    </source>
</evidence>
<feature type="compositionally biased region" description="Pro residues" evidence="1">
    <location>
        <begin position="50"/>
        <end position="66"/>
    </location>
</feature>